<feature type="signal peptide" evidence="6">
    <location>
        <begin position="1"/>
        <end position="15"/>
    </location>
</feature>
<evidence type="ECO:0000256" key="3">
    <source>
        <dbReference type="ARBA" id="ARBA00022825"/>
    </source>
</evidence>
<sequence length="264" mass="28497">MKLFLLSCLLCCAVALPPRYPEGRIVNGEDSNQSQWPWQASLNYNGSTGTFSHICGGSLIAPNWVLTAAHCVEFDSNRQNFRIVLGEHVLSSDDATEQTVDIEKIILHSQYDGSANGIPNDIALIKLAKPADTSNTGIGVVQLPTDTNRDFTSSDTCYISGWGKTSADSGLADVLQHVQINVMSNLLCNINWLLQSILSTHICVGGGSESACNGDSGGPLVCVKSNEYILAGVTSWGSSNCENMPNVYTRVSEYRGWIDENMAE</sequence>
<evidence type="ECO:0000256" key="5">
    <source>
        <dbReference type="RuleBase" id="RU363034"/>
    </source>
</evidence>
<organism evidence="8 9">
    <name type="scientific">Mizuhopecten yessoensis</name>
    <name type="common">Japanese scallop</name>
    <name type="synonym">Patinopecten yessoensis</name>
    <dbReference type="NCBI Taxonomy" id="6573"/>
    <lineage>
        <taxon>Eukaryota</taxon>
        <taxon>Metazoa</taxon>
        <taxon>Spiralia</taxon>
        <taxon>Lophotrochozoa</taxon>
        <taxon>Mollusca</taxon>
        <taxon>Bivalvia</taxon>
        <taxon>Autobranchia</taxon>
        <taxon>Pteriomorphia</taxon>
        <taxon>Pectinida</taxon>
        <taxon>Pectinoidea</taxon>
        <taxon>Pectinidae</taxon>
        <taxon>Mizuhopecten</taxon>
    </lineage>
</organism>
<dbReference type="CDD" id="cd00190">
    <property type="entry name" value="Tryp_SPc"/>
    <property type="match status" value="1"/>
</dbReference>
<evidence type="ECO:0000313" key="9">
    <source>
        <dbReference type="Proteomes" id="UP000242188"/>
    </source>
</evidence>
<dbReference type="InterPro" id="IPR018114">
    <property type="entry name" value="TRYPSIN_HIS"/>
</dbReference>
<evidence type="ECO:0000256" key="6">
    <source>
        <dbReference type="SAM" id="SignalP"/>
    </source>
</evidence>
<keyword evidence="2 5" id="KW-0378">Hydrolase</keyword>
<dbReference type="STRING" id="6573.A0A210PRB6"/>
<dbReference type="Pfam" id="PF00089">
    <property type="entry name" value="Trypsin"/>
    <property type="match status" value="1"/>
</dbReference>
<feature type="chain" id="PRO_5011990189" evidence="6">
    <location>
        <begin position="16"/>
        <end position="264"/>
    </location>
</feature>
<evidence type="ECO:0000256" key="1">
    <source>
        <dbReference type="ARBA" id="ARBA00022670"/>
    </source>
</evidence>
<dbReference type="InterPro" id="IPR043504">
    <property type="entry name" value="Peptidase_S1_PA_chymotrypsin"/>
</dbReference>
<dbReference type="OrthoDB" id="6274970at2759"/>
<keyword evidence="1 5" id="KW-0645">Protease</keyword>
<dbReference type="InterPro" id="IPR009003">
    <property type="entry name" value="Peptidase_S1_PA"/>
</dbReference>
<dbReference type="PANTHER" id="PTHR24252:SF7">
    <property type="entry name" value="HYALIN"/>
    <property type="match status" value="1"/>
</dbReference>
<protein>
    <submittedName>
        <fullName evidence="8">Chymotrypsin-like elastase family member 2A</fullName>
    </submittedName>
</protein>
<dbReference type="SUPFAM" id="SSF50494">
    <property type="entry name" value="Trypsin-like serine proteases"/>
    <property type="match status" value="1"/>
</dbReference>
<reference evidence="8 9" key="1">
    <citation type="journal article" date="2017" name="Nat. Ecol. Evol.">
        <title>Scallop genome provides insights into evolution of bilaterian karyotype and development.</title>
        <authorList>
            <person name="Wang S."/>
            <person name="Zhang J."/>
            <person name="Jiao W."/>
            <person name="Li J."/>
            <person name="Xun X."/>
            <person name="Sun Y."/>
            <person name="Guo X."/>
            <person name="Huan P."/>
            <person name="Dong B."/>
            <person name="Zhang L."/>
            <person name="Hu X."/>
            <person name="Sun X."/>
            <person name="Wang J."/>
            <person name="Zhao C."/>
            <person name="Wang Y."/>
            <person name="Wang D."/>
            <person name="Huang X."/>
            <person name="Wang R."/>
            <person name="Lv J."/>
            <person name="Li Y."/>
            <person name="Zhang Z."/>
            <person name="Liu B."/>
            <person name="Lu W."/>
            <person name="Hui Y."/>
            <person name="Liang J."/>
            <person name="Zhou Z."/>
            <person name="Hou R."/>
            <person name="Li X."/>
            <person name="Liu Y."/>
            <person name="Li H."/>
            <person name="Ning X."/>
            <person name="Lin Y."/>
            <person name="Zhao L."/>
            <person name="Xing Q."/>
            <person name="Dou J."/>
            <person name="Li Y."/>
            <person name="Mao J."/>
            <person name="Guo H."/>
            <person name="Dou H."/>
            <person name="Li T."/>
            <person name="Mu C."/>
            <person name="Jiang W."/>
            <person name="Fu Q."/>
            <person name="Fu X."/>
            <person name="Miao Y."/>
            <person name="Liu J."/>
            <person name="Yu Q."/>
            <person name="Li R."/>
            <person name="Liao H."/>
            <person name="Li X."/>
            <person name="Kong Y."/>
            <person name="Jiang Z."/>
            <person name="Chourrout D."/>
            <person name="Li R."/>
            <person name="Bao Z."/>
        </authorList>
    </citation>
    <scope>NUCLEOTIDE SEQUENCE [LARGE SCALE GENOMIC DNA]</scope>
    <source>
        <strain evidence="8 9">PY_sf001</strain>
    </source>
</reference>
<proteinExistence type="predicted"/>
<dbReference type="InterPro" id="IPR033116">
    <property type="entry name" value="TRYPSIN_SER"/>
</dbReference>
<evidence type="ECO:0000256" key="4">
    <source>
        <dbReference type="ARBA" id="ARBA00023157"/>
    </source>
</evidence>
<evidence type="ECO:0000313" key="8">
    <source>
        <dbReference type="EMBL" id="OWF39004.1"/>
    </source>
</evidence>
<dbReference type="InterPro" id="IPR001314">
    <property type="entry name" value="Peptidase_S1A"/>
</dbReference>
<dbReference type="Gene3D" id="2.40.10.10">
    <property type="entry name" value="Trypsin-like serine proteases"/>
    <property type="match status" value="1"/>
</dbReference>
<dbReference type="GO" id="GO:0006508">
    <property type="term" value="P:proteolysis"/>
    <property type="evidence" value="ECO:0007669"/>
    <property type="project" value="UniProtKB-KW"/>
</dbReference>
<dbReference type="FunFam" id="2.40.10.10:FF:000003">
    <property type="entry name" value="Transmembrane serine protease 3"/>
    <property type="match status" value="1"/>
</dbReference>
<dbReference type="InterPro" id="IPR001254">
    <property type="entry name" value="Trypsin_dom"/>
</dbReference>
<dbReference type="PROSITE" id="PS00135">
    <property type="entry name" value="TRYPSIN_SER"/>
    <property type="match status" value="1"/>
</dbReference>
<dbReference type="PROSITE" id="PS00134">
    <property type="entry name" value="TRYPSIN_HIS"/>
    <property type="match status" value="1"/>
</dbReference>
<evidence type="ECO:0000259" key="7">
    <source>
        <dbReference type="PROSITE" id="PS50240"/>
    </source>
</evidence>
<accession>A0A210PRB6</accession>
<name>A0A210PRB6_MIZYE</name>
<dbReference type="PRINTS" id="PR00722">
    <property type="entry name" value="CHYMOTRYPSIN"/>
</dbReference>
<keyword evidence="4" id="KW-1015">Disulfide bond</keyword>
<keyword evidence="9" id="KW-1185">Reference proteome</keyword>
<dbReference type="SMART" id="SM00020">
    <property type="entry name" value="Tryp_SPc"/>
    <property type="match status" value="1"/>
</dbReference>
<dbReference type="PROSITE" id="PS50240">
    <property type="entry name" value="TRYPSIN_DOM"/>
    <property type="match status" value="1"/>
</dbReference>
<dbReference type="PANTHER" id="PTHR24252">
    <property type="entry name" value="ACROSIN-RELATED"/>
    <property type="match status" value="1"/>
</dbReference>
<evidence type="ECO:0000256" key="2">
    <source>
        <dbReference type="ARBA" id="ARBA00022801"/>
    </source>
</evidence>
<gene>
    <name evidence="8" type="ORF">KP79_PYT05314</name>
</gene>
<feature type="domain" description="Peptidase S1" evidence="7">
    <location>
        <begin position="25"/>
        <end position="263"/>
    </location>
</feature>
<dbReference type="Proteomes" id="UP000242188">
    <property type="component" value="Unassembled WGS sequence"/>
</dbReference>
<dbReference type="GO" id="GO:0004252">
    <property type="term" value="F:serine-type endopeptidase activity"/>
    <property type="evidence" value="ECO:0007669"/>
    <property type="project" value="InterPro"/>
</dbReference>
<dbReference type="EMBL" id="NEDP02005549">
    <property type="protein sequence ID" value="OWF39004.1"/>
    <property type="molecule type" value="Genomic_DNA"/>
</dbReference>
<keyword evidence="3 5" id="KW-0720">Serine protease</keyword>
<comment type="caution">
    <text evidence="8">The sequence shown here is derived from an EMBL/GenBank/DDBJ whole genome shotgun (WGS) entry which is preliminary data.</text>
</comment>
<dbReference type="AlphaFoldDB" id="A0A210PRB6"/>
<keyword evidence="6" id="KW-0732">Signal</keyword>